<dbReference type="Proteomes" id="UP000282378">
    <property type="component" value="Unassembled WGS sequence"/>
</dbReference>
<dbReference type="EMBL" id="RBNL01003484">
    <property type="protein sequence ID" value="RML49873.1"/>
    <property type="molecule type" value="Genomic_DNA"/>
</dbReference>
<proteinExistence type="predicted"/>
<evidence type="ECO:0000256" key="1">
    <source>
        <dbReference type="SAM" id="MobiDB-lite"/>
    </source>
</evidence>
<protein>
    <submittedName>
        <fullName evidence="2">Uncharacterized protein</fullName>
    </submittedName>
</protein>
<reference evidence="2 3" key="1">
    <citation type="submission" date="2018-08" db="EMBL/GenBank/DDBJ databases">
        <title>Recombination of ecologically and evolutionarily significant loci maintains genetic cohesion in the Pseudomonas syringae species complex.</title>
        <authorList>
            <person name="Dillon M."/>
            <person name="Thakur S."/>
            <person name="Almeida R.N.D."/>
            <person name="Weir B.S."/>
            <person name="Guttman D.S."/>
        </authorList>
    </citation>
    <scope>NUCLEOTIDE SEQUENCE [LARGE SCALE GENOMIC DNA]</scope>
    <source>
        <strain evidence="2 3">88_10</strain>
    </source>
</reference>
<accession>A0A3M2WEB0</accession>
<sequence>AGQHDSGGSENLMQTHENSYDGGQADGCRKKESQPGYAKPAKPIT</sequence>
<name>A0A3M2WEB0_PSEYM</name>
<evidence type="ECO:0000313" key="2">
    <source>
        <dbReference type="EMBL" id="RML49873.1"/>
    </source>
</evidence>
<evidence type="ECO:0000313" key="3">
    <source>
        <dbReference type="Proteomes" id="UP000282378"/>
    </source>
</evidence>
<comment type="caution">
    <text evidence="2">The sequence shown here is derived from an EMBL/GenBank/DDBJ whole genome shotgun (WGS) entry which is preliminary data.</text>
</comment>
<feature type="non-terminal residue" evidence="2">
    <location>
        <position position="1"/>
    </location>
</feature>
<organism evidence="2 3">
    <name type="scientific">Pseudomonas syringae pv. maculicola</name>
    <dbReference type="NCBI Taxonomy" id="59511"/>
    <lineage>
        <taxon>Bacteria</taxon>
        <taxon>Pseudomonadati</taxon>
        <taxon>Pseudomonadota</taxon>
        <taxon>Gammaproteobacteria</taxon>
        <taxon>Pseudomonadales</taxon>
        <taxon>Pseudomonadaceae</taxon>
        <taxon>Pseudomonas</taxon>
    </lineage>
</organism>
<feature type="region of interest" description="Disordered" evidence="1">
    <location>
        <begin position="1"/>
        <end position="45"/>
    </location>
</feature>
<feature type="compositionally biased region" description="Polar residues" evidence="1">
    <location>
        <begin position="1"/>
        <end position="17"/>
    </location>
</feature>
<gene>
    <name evidence="2" type="ORF">APX70_06050</name>
</gene>
<dbReference type="AlphaFoldDB" id="A0A3M2WEB0"/>